<keyword evidence="4" id="KW-0328">Glycosyltransferase</keyword>
<organism evidence="4 5">
    <name type="scientific">Negadavirga shengliensis</name>
    <dbReference type="NCBI Taxonomy" id="1389218"/>
    <lineage>
        <taxon>Bacteria</taxon>
        <taxon>Pseudomonadati</taxon>
        <taxon>Bacteroidota</taxon>
        <taxon>Cytophagia</taxon>
        <taxon>Cytophagales</taxon>
        <taxon>Cyclobacteriaceae</taxon>
        <taxon>Negadavirga</taxon>
    </lineage>
</organism>
<gene>
    <name evidence="4" type="ORF">ACFPFU_17940</name>
</gene>
<evidence type="ECO:0000259" key="2">
    <source>
        <dbReference type="Pfam" id="PF00534"/>
    </source>
</evidence>
<dbReference type="Pfam" id="PF13439">
    <property type="entry name" value="Glyco_transf_4"/>
    <property type="match status" value="1"/>
</dbReference>
<protein>
    <submittedName>
        <fullName evidence="4">Glycosyltransferase</fullName>
        <ecNumber evidence="4">2.4.-.-</ecNumber>
    </submittedName>
</protein>
<dbReference type="EC" id="2.4.-.-" evidence="4"/>
<feature type="region of interest" description="Disordered" evidence="1">
    <location>
        <begin position="1"/>
        <end position="23"/>
    </location>
</feature>
<name>A0ABV9T4C7_9BACT</name>
<feature type="domain" description="Glycosyltransferase subfamily 4-like N-terminal" evidence="3">
    <location>
        <begin position="79"/>
        <end position="202"/>
    </location>
</feature>
<sequence length="408" mass="46319">MTTPTTMTTLKTGNSNNYPNHPTIMPKNKTRILHLIKSLGRGGAEKLLPETAALHSDGFEFFCMYFYHRESNVVGELEAAGVHVVYVPSGNLGLLWQVKKVKEFILQHDIDLVHSHLPWAGILGRLVRRKTGIPLIYTEHNTWERYNRISYWGNRLTFKLQDAAVFVSNEVALSTRLNLFFAPLTVPPPLLLKTIPNGVNTEKFKKDLMARTRVRRELGIAEQAIVVGKVAVFRSQKRLWLWVEQALEILRHHPETHFLLVGEGEWKQRIERQIEDSGQAARFHLIGMQREIVPFLSAMDIYMSSSAYEGLPVAMLEAMSCGLPVVATRAGGIGEVVRHGMEGYLCEIENHRELAPLVLDLVRDKEKRRAFGEASRKRVEVHFSLEKMVQAIEGLYGQVLERKGVAVK</sequence>
<accession>A0ABV9T4C7</accession>
<dbReference type="InterPro" id="IPR001296">
    <property type="entry name" value="Glyco_trans_1"/>
</dbReference>
<dbReference type="InterPro" id="IPR028098">
    <property type="entry name" value="Glyco_trans_4-like_N"/>
</dbReference>
<evidence type="ECO:0000256" key="1">
    <source>
        <dbReference type="SAM" id="MobiDB-lite"/>
    </source>
</evidence>
<dbReference type="Proteomes" id="UP001595818">
    <property type="component" value="Unassembled WGS sequence"/>
</dbReference>
<keyword evidence="5" id="KW-1185">Reference proteome</keyword>
<dbReference type="Pfam" id="PF00534">
    <property type="entry name" value="Glycos_transf_1"/>
    <property type="match status" value="1"/>
</dbReference>
<feature type="compositionally biased region" description="Low complexity" evidence="1">
    <location>
        <begin position="1"/>
        <end position="12"/>
    </location>
</feature>
<dbReference type="Gene3D" id="3.40.50.2000">
    <property type="entry name" value="Glycogen Phosphorylase B"/>
    <property type="match status" value="2"/>
</dbReference>
<evidence type="ECO:0000313" key="4">
    <source>
        <dbReference type="EMBL" id="MFC4873588.1"/>
    </source>
</evidence>
<dbReference type="GO" id="GO:0016757">
    <property type="term" value="F:glycosyltransferase activity"/>
    <property type="evidence" value="ECO:0007669"/>
    <property type="project" value="UniProtKB-KW"/>
</dbReference>
<feature type="domain" description="Glycosyl transferase family 1" evidence="2">
    <location>
        <begin position="212"/>
        <end position="378"/>
    </location>
</feature>
<dbReference type="SUPFAM" id="SSF53756">
    <property type="entry name" value="UDP-Glycosyltransferase/glycogen phosphorylase"/>
    <property type="match status" value="1"/>
</dbReference>
<dbReference type="PANTHER" id="PTHR12526">
    <property type="entry name" value="GLYCOSYLTRANSFERASE"/>
    <property type="match status" value="1"/>
</dbReference>
<evidence type="ECO:0000259" key="3">
    <source>
        <dbReference type="Pfam" id="PF13439"/>
    </source>
</evidence>
<comment type="caution">
    <text evidence="4">The sequence shown here is derived from an EMBL/GenBank/DDBJ whole genome shotgun (WGS) entry which is preliminary data.</text>
</comment>
<proteinExistence type="predicted"/>
<dbReference type="EMBL" id="JBHSJJ010000011">
    <property type="protein sequence ID" value="MFC4873588.1"/>
    <property type="molecule type" value="Genomic_DNA"/>
</dbReference>
<evidence type="ECO:0000313" key="5">
    <source>
        <dbReference type="Proteomes" id="UP001595818"/>
    </source>
</evidence>
<reference evidence="5" key="1">
    <citation type="journal article" date="2019" name="Int. J. Syst. Evol. Microbiol.">
        <title>The Global Catalogue of Microorganisms (GCM) 10K type strain sequencing project: providing services to taxonomists for standard genome sequencing and annotation.</title>
        <authorList>
            <consortium name="The Broad Institute Genomics Platform"/>
            <consortium name="The Broad Institute Genome Sequencing Center for Infectious Disease"/>
            <person name="Wu L."/>
            <person name="Ma J."/>
        </authorList>
    </citation>
    <scope>NUCLEOTIDE SEQUENCE [LARGE SCALE GENOMIC DNA]</scope>
    <source>
        <strain evidence="5">CGMCC 4.7466</strain>
    </source>
</reference>
<keyword evidence="4" id="KW-0808">Transferase</keyword>
<dbReference type="PANTHER" id="PTHR12526:SF636">
    <property type="entry name" value="BLL3647 PROTEIN"/>
    <property type="match status" value="1"/>
</dbReference>